<dbReference type="EMBL" id="CAADHB010000085">
    <property type="protein sequence ID" value="VFK80109.1"/>
    <property type="molecule type" value="Genomic_DNA"/>
</dbReference>
<organism evidence="3">
    <name type="scientific">Candidatus Kentrum sp. SD</name>
    <dbReference type="NCBI Taxonomy" id="2126332"/>
    <lineage>
        <taxon>Bacteria</taxon>
        <taxon>Pseudomonadati</taxon>
        <taxon>Pseudomonadota</taxon>
        <taxon>Gammaproteobacteria</taxon>
        <taxon>Candidatus Kentrum</taxon>
    </lineage>
</organism>
<gene>
    <name evidence="4" type="ORF">BECKSD772D_GA0070982_10858</name>
    <name evidence="3" type="ORF">BECKSD772E_GA0070983_101133</name>
    <name evidence="2" type="ORF">BECKSD772F_GA0070984_101738</name>
</gene>
<feature type="compositionally biased region" description="Basic and acidic residues" evidence="1">
    <location>
        <begin position="54"/>
        <end position="66"/>
    </location>
</feature>
<name>A0A450YIE1_9GAMM</name>
<accession>A0A450YIE1</accession>
<feature type="region of interest" description="Disordered" evidence="1">
    <location>
        <begin position="1"/>
        <end position="25"/>
    </location>
</feature>
<sequence>MYRKKIPKKPALAQGTPRLEAGAKHSDLCSINRLKGFEGSVNVLPGPIQGSSEKVIHDIGGKSEEK</sequence>
<evidence type="ECO:0000313" key="3">
    <source>
        <dbReference type="EMBL" id="VFK41340.1"/>
    </source>
</evidence>
<reference evidence="3" key="1">
    <citation type="submission" date="2019-02" db="EMBL/GenBank/DDBJ databases">
        <authorList>
            <person name="Gruber-Vodicka R. H."/>
            <person name="Seah K. B. B."/>
        </authorList>
    </citation>
    <scope>NUCLEOTIDE SEQUENCE</scope>
    <source>
        <strain evidence="4">BECK_S127</strain>
        <strain evidence="3">BECK_S1320</strain>
        <strain evidence="2">BECK_S1321</strain>
    </source>
</reference>
<dbReference type="EMBL" id="CAADFU010000011">
    <property type="protein sequence ID" value="VFK41340.1"/>
    <property type="molecule type" value="Genomic_DNA"/>
</dbReference>
<protein>
    <submittedName>
        <fullName evidence="3">Uncharacterized protein</fullName>
    </submittedName>
</protein>
<evidence type="ECO:0000313" key="2">
    <source>
        <dbReference type="EMBL" id="VFK37681.1"/>
    </source>
</evidence>
<evidence type="ECO:0000256" key="1">
    <source>
        <dbReference type="SAM" id="MobiDB-lite"/>
    </source>
</evidence>
<feature type="region of interest" description="Disordered" evidence="1">
    <location>
        <begin position="43"/>
        <end position="66"/>
    </location>
</feature>
<dbReference type="AlphaFoldDB" id="A0A450YIE1"/>
<dbReference type="EMBL" id="CAADFR010000017">
    <property type="protein sequence ID" value="VFK37681.1"/>
    <property type="molecule type" value="Genomic_DNA"/>
</dbReference>
<evidence type="ECO:0000313" key="4">
    <source>
        <dbReference type="EMBL" id="VFK80109.1"/>
    </source>
</evidence>
<proteinExistence type="predicted"/>